<keyword evidence="1" id="KW-0805">Transcription regulation</keyword>
<dbReference type="PANTHER" id="PTHR30146:SF149">
    <property type="entry name" value="HTH-TYPE TRANSCRIPTIONAL REGULATOR EBGR"/>
    <property type="match status" value="1"/>
</dbReference>
<evidence type="ECO:0000256" key="1">
    <source>
        <dbReference type="ARBA" id="ARBA00023015"/>
    </source>
</evidence>
<dbReference type="PRINTS" id="PR00036">
    <property type="entry name" value="HTHLACI"/>
</dbReference>
<evidence type="ECO:0000256" key="3">
    <source>
        <dbReference type="ARBA" id="ARBA00023163"/>
    </source>
</evidence>
<dbReference type="Gene3D" id="1.10.260.40">
    <property type="entry name" value="lambda repressor-like DNA-binding domains"/>
    <property type="match status" value="1"/>
</dbReference>
<dbReference type="InterPro" id="IPR000843">
    <property type="entry name" value="HTH_LacI"/>
</dbReference>
<name>A0ABN8BKR0_9LACO</name>
<accession>A0ABN8BKR0</accession>
<sequence length="352" mass="39456">MATIRDVAREAGLSPATVSRVLNEDTTFKVADLTRQRVLAAASKLNYSRRPKNTSVNKRQRVNSSTIGVITTYNELREIDDPYFLGIRNGLNQGAALKQRKLEFLFSLHDVKPNWALVKQCGAIIVIGCIDDQLRDYLLQVNPHLIVVDEHSPGQGYDTVYNDFNDQIGHILDYLYQQGYQEIGFVGAQMPLYNRTGAISQYIDDVRYTGYLAWMAQHNLMLPHAPIILNDWDTQATIEALDKMLAYGEQLPRALIAASDPIALGIYHVCQAHNIAIPAQTAVVSFDDIDVTRFLVPTLTTVHLNTEMMGQVAVNLADLHLQGLAEMPLRVKVPSQIIKRDSVGRYPKKNNQ</sequence>
<dbReference type="Proteomes" id="UP000789707">
    <property type="component" value="Unassembled WGS sequence"/>
</dbReference>
<dbReference type="InterPro" id="IPR028082">
    <property type="entry name" value="Peripla_BP_I"/>
</dbReference>
<dbReference type="SUPFAM" id="SSF53822">
    <property type="entry name" value="Periplasmic binding protein-like I"/>
    <property type="match status" value="1"/>
</dbReference>
<dbReference type="InterPro" id="IPR046335">
    <property type="entry name" value="LacI/GalR-like_sensor"/>
</dbReference>
<dbReference type="SMART" id="SM00354">
    <property type="entry name" value="HTH_LACI"/>
    <property type="match status" value="1"/>
</dbReference>
<evidence type="ECO:0000313" key="6">
    <source>
        <dbReference type="Proteomes" id="UP000789707"/>
    </source>
</evidence>
<protein>
    <submittedName>
        <fullName evidence="5">HTH-type transcriptional repressor MelR</fullName>
    </submittedName>
</protein>
<dbReference type="RefSeq" id="WP_230095945.1">
    <property type="nucleotide sequence ID" value="NZ_CAKKNS010000001.1"/>
</dbReference>
<keyword evidence="3" id="KW-0804">Transcription</keyword>
<keyword evidence="2" id="KW-0238">DNA-binding</keyword>
<dbReference type="Gene3D" id="3.40.50.2300">
    <property type="match status" value="2"/>
</dbReference>
<dbReference type="EMBL" id="CAKKNS010000001">
    <property type="protein sequence ID" value="CAH0415867.1"/>
    <property type="molecule type" value="Genomic_DNA"/>
</dbReference>
<organism evidence="5 6">
    <name type="scientific">Periweissella fabaria</name>
    <dbReference type="NCBI Taxonomy" id="546157"/>
    <lineage>
        <taxon>Bacteria</taxon>
        <taxon>Bacillati</taxon>
        <taxon>Bacillota</taxon>
        <taxon>Bacilli</taxon>
        <taxon>Lactobacillales</taxon>
        <taxon>Lactobacillaceae</taxon>
        <taxon>Periweissella</taxon>
    </lineage>
</organism>
<evidence type="ECO:0000313" key="5">
    <source>
        <dbReference type="EMBL" id="CAH0415867.1"/>
    </source>
</evidence>
<dbReference type="Pfam" id="PF13377">
    <property type="entry name" value="Peripla_BP_3"/>
    <property type="match status" value="1"/>
</dbReference>
<evidence type="ECO:0000256" key="2">
    <source>
        <dbReference type="ARBA" id="ARBA00023125"/>
    </source>
</evidence>
<feature type="domain" description="HTH lacI-type" evidence="4">
    <location>
        <begin position="2"/>
        <end position="58"/>
    </location>
</feature>
<dbReference type="SUPFAM" id="SSF47413">
    <property type="entry name" value="lambda repressor-like DNA-binding domains"/>
    <property type="match status" value="1"/>
</dbReference>
<gene>
    <name evidence="5" type="primary">melR_2</name>
    <name evidence="5" type="ORF">WFA24289_00165</name>
</gene>
<comment type="caution">
    <text evidence="5">The sequence shown here is derived from an EMBL/GenBank/DDBJ whole genome shotgun (WGS) entry which is preliminary data.</text>
</comment>
<keyword evidence="6" id="KW-1185">Reference proteome</keyword>
<evidence type="ECO:0000259" key="4">
    <source>
        <dbReference type="PROSITE" id="PS50932"/>
    </source>
</evidence>
<dbReference type="CDD" id="cd01392">
    <property type="entry name" value="HTH_LacI"/>
    <property type="match status" value="1"/>
</dbReference>
<dbReference type="InterPro" id="IPR010982">
    <property type="entry name" value="Lambda_DNA-bd_dom_sf"/>
</dbReference>
<dbReference type="CDD" id="cd01544">
    <property type="entry name" value="PBP1_GalR"/>
    <property type="match status" value="1"/>
</dbReference>
<dbReference type="Pfam" id="PF00356">
    <property type="entry name" value="LacI"/>
    <property type="match status" value="1"/>
</dbReference>
<reference evidence="5 6" key="1">
    <citation type="submission" date="2021-11" db="EMBL/GenBank/DDBJ databases">
        <authorList>
            <person name="Depoorter E."/>
        </authorList>
    </citation>
    <scope>NUCLEOTIDE SEQUENCE [LARGE SCALE GENOMIC DNA]</scope>
    <source>
        <strain evidence="5 6">LMG 24289</strain>
    </source>
</reference>
<dbReference type="PROSITE" id="PS50932">
    <property type="entry name" value="HTH_LACI_2"/>
    <property type="match status" value="1"/>
</dbReference>
<proteinExistence type="predicted"/>
<dbReference type="PANTHER" id="PTHR30146">
    <property type="entry name" value="LACI-RELATED TRANSCRIPTIONAL REPRESSOR"/>
    <property type="match status" value="1"/>
</dbReference>